<gene>
    <name evidence="1" type="ORF">BLGHR1_10087</name>
</gene>
<accession>A0A383UGH6</accession>
<dbReference type="PANTHER" id="PTHR31591">
    <property type="entry name" value="UPF0613 PROTEIN PB24D3.06C"/>
    <property type="match status" value="1"/>
</dbReference>
<sequence length="307" mass="33290">MKVPRSGVLHPYADGLIAFEHCSCLPSPSPSQNILILIGGLFDGLGTIPYAESISDALPSTWSLAQPILTSSYKGWGMTCLQQDVKELSKCVAYFRSLKKGKIVLMGSSTGCQDVMEYLTGSGSEARGPIEGAIMQAPVSDREAITMHLDPKIYTQSCLAAQSQMDAGLGEEVLSLHPDITQFFPCPISARRWLSLASPNKDGDDDYFSSDLTTEQLTSTFGVLPARTPLCVLISGADEYIPKNIDKNRLLKRWITVIQNGQGKIDLQNSGILDGATHNLENNAPEIVSNFVSRVMSFLSNLDNSLV</sequence>
<protein>
    <submittedName>
        <fullName evidence="1">Uncharacterized protein</fullName>
    </submittedName>
</protein>
<dbReference type="Pfam" id="PF08538">
    <property type="entry name" value="DUF1749"/>
    <property type="match status" value="1"/>
</dbReference>
<dbReference type="AlphaFoldDB" id="A0A383UGH6"/>
<reference evidence="1 2" key="1">
    <citation type="submission" date="2017-11" db="EMBL/GenBank/DDBJ databases">
        <authorList>
            <person name="Kracher B."/>
        </authorList>
    </citation>
    <scope>NUCLEOTIDE SEQUENCE [LARGE SCALE GENOMIC DNA]</scope>
    <source>
        <strain evidence="1 2">RACE1</strain>
    </source>
</reference>
<dbReference type="PANTHER" id="PTHR31591:SF7">
    <property type="entry name" value="DUF1749-DOMAIN-CONTAINING PROTEIN"/>
    <property type="match status" value="1"/>
</dbReference>
<dbReference type="VEuPathDB" id="FungiDB:BLGHR1_10087"/>
<dbReference type="EMBL" id="UNSH01000001">
    <property type="protein sequence ID" value="SZE99336.1"/>
    <property type="molecule type" value="Genomic_DNA"/>
</dbReference>
<name>A0A383UGH6_BLUHO</name>
<dbReference type="Gene3D" id="3.40.50.1820">
    <property type="entry name" value="alpha/beta hydrolase"/>
    <property type="match status" value="1"/>
</dbReference>
<evidence type="ECO:0000313" key="1">
    <source>
        <dbReference type="EMBL" id="SZE99336.1"/>
    </source>
</evidence>
<dbReference type="InterPro" id="IPR029058">
    <property type="entry name" value="AB_hydrolase_fold"/>
</dbReference>
<dbReference type="SUPFAM" id="SSF53474">
    <property type="entry name" value="alpha/beta-Hydrolases"/>
    <property type="match status" value="1"/>
</dbReference>
<dbReference type="Proteomes" id="UP000275772">
    <property type="component" value="Unassembled WGS sequence"/>
</dbReference>
<dbReference type="InterPro" id="IPR013744">
    <property type="entry name" value="SidJ"/>
</dbReference>
<evidence type="ECO:0000313" key="2">
    <source>
        <dbReference type="Proteomes" id="UP000275772"/>
    </source>
</evidence>
<organism evidence="1 2">
    <name type="scientific">Blumeria hordei</name>
    <name type="common">Barley powdery mildew</name>
    <name type="synonym">Blumeria graminis f. sp. hordei</name>
    <dbReference type="NCBI Taxonomy" id="2867405"/>
    <lineage>
        <taxon>Eukaryota</taxon>
        <taxon>Fungi</taxon>
        <taxon>Dikarya</taxon>
        <taxon>Ascomycota</taxon>
        <taxon>Pezizomycotina</taxon>
        <taxon>Leotiomycetes</taxon>
        <taxon>Erysiphales</taxon>
        <taxon>Erysiphaceae</taxon>
        <taxon>Blumeria</taxon>
    </lineage>
</organism>
<proteinExistence type="predicted"/>